<dbReference type="EMBL" id="MNQR01000052">
    <property type="protein sequence ID" value="OKZ06443.1"/>
    <property type="molecule type" value="Genomic_DNA"/>
</dbReference>
<feature type="compositionally biased region" description="Polar residues" evidence="1">
    <location>
        <begin position="323"/>
        <end position="346"/>
    </location>
</feature>
<reference evidence="3 4" key="1">
    <citation type="journal article" date="2016" name="Nat. Biotechnol.">
        <title>Measurement of bacterial replication rates in microbial communities.</title>
        <authorList>
            <person name="Brown C.T."/>
            <person name="Olm M.R."/>
            <person name="Thomas B.C."/>
            <person name="Banfield J.F."/>
        </authorList>
    </citation>
    <scope>NUCLEOTIDE SEQUENCE [LARGE SCALE GENOMIC DNA]</scope>
    <source>
        <strain evidence="3">45_130</strain>
    </source>
</reference>
<gene>
    <name evidence="3" type="ORF">BHV76_11345</name>
</gene>
<evidence type="ECO:0000256" key="1">
    <source>
        <dbReference type="SAM" id="MobiDB-lite"/>
    </source>
</evidence>
<name>A0A854BTM8_9BACT</name>
<proteinExistence type="predicted"/>
<dbReference type="AlphaFoldDB" id="A0A854BTM8"/>
<comment type="caution">
    <text evidence="3">The sequence shown here is derived from an EMBL/GenBank/DDBJ whole genome shotgun (WGS) entry which is preliminary data.</text>
</comment>
<keyword evidence="2" id="KW-0732">Signal</keyword>
<protein>
    <recommendedName>
        <fullName evidence="5">DUF3300 domain-containing protein</fullName>
    </recommendedName>
</protein>
<feature type="signal peptide" evidence="2">
    <location>
        <begin position="1"/>
        <end position="19"/>
    </location>
</feature>
<organism evidence="3 4">
    <name type="scientific">Phocaeicola plebeius</name>
    <dbReference type="NCBI Taxonomy" id="310297"/>
    <lineage>
        <taxon>Bacteria</taxon>
        <taxon>Pseudomonadati</taxon>
        <taxon>Bacteroidota</taxon>
        <taxon>Bacteroidia</taxon>
        <taxon>Bacteroidales</taxon>
        <taxon>Bacteroidaceae</taxon>
        <taxon>Phocaeicola</taxon>
    </lineage>
</organism>
<feature type="compositionally biased region" description="Polar residues" evidence="1">
    <location>
        <begin position="353"/>
        <end position="375"/>
    </location>
</feature>
<dbReference type="Proteomes" id="UP000186685">
    <property type="component" value="Unassembled WGS sequence"/>
</dbReference>
<evidence type="ECO:0008006" key="5">
    <source>
        <dbReference type="Google" id="ProtNLM"/>
    </source>
</evidence>
<feature type="compositionally biased region" description="Gly residues" evidence="1">
    <location>
        <begin position="380"/>
        <end position="411"/>
    </location>
</feature>
<feature type="region of interest" description="Disordered" evidence="1">
    <location>
        <begin position="287"/>
        <end position="411"/>
    </location>
</feature>
<sequence>MKVKVFASLMLAGLPFVLAAQSNDDLYFVPKKKAETKKETVAAPKQNSQGTTVYSTSATSTPVVVKDVAGNTRDVDEYNRRYTSRENTFSMQNDTLYIQEKPYSERGEWVNGFEGTQDDYEYAMRIVRFRSPRYAIPVSSPLYWDVVYGAFPSWDWNIYDDGLYAYIFPTYSNPLWWDWRWNWSIAGPRFSFGWGWSSPWYYSSWYSPYWYGGYWGGYWGDYWAGYWGPGWHHHHPYYPSYGWGGGWHGHSYTYNNRRAENVVRRGTVGSAFDRNGRTGGRVVSGLDRNGRTGGRVVSGTNGVRSVRPDDASRVRSTGVRYTRPSQSVGESTYSRPSSTRPNSYRNTGAFDRMNQNNSNRMNGFDNSRTNSSVRTNRVDFGGGSYRTTISGGGGSSSRGVSTGGGGGARRR</sequence>
<evidence type="ECO:0000256" key="2">
    <source>
        <dbReference type="SAM" id="SignalP"/>
    </source>
</evidence>
<feature type="chain" id="PRO_5032917585" description="DUF3300 domain-containing protein" evidence="2">
    <location>
        <begin position="20"/>
        <end position="411"/>
    </location>
</feature>
<accession>A0A854BTM8</accession>
<evidence type="ECO:0000313" key="4">
    <source>
        <dbReference type="Proteomes" id="UP000186685"/>
    </source>
</evidence>
<evidence type="ECO:0000313" key="3">
    <source>
        <dbReference type="EMBL" id="OKZ06443.1"/>
    </source>
</evidence>